<dbReference type="InterPro" id="IPR025322">
    <property type="entry name" value="PADRE_dom"/>
</dbReference>
<evidence type="ECO:0000313" key="3">
    <source>
        <dbReference type="Proteomes" id="UP001359559"/>
    </source>
</evidence>
<accession>A0AAN9FF01</accession>
<feature type="compositionally biased region" description="Basic residues" evidence="1">
    <location>
        <begin position="155"/>
        <end position="165"/>
    </location>
</feature>
<evidence type="ECO:0000256" key="1">
    <source>
        <dbReference type="SAM" id="MobiDB-lite"/>
    </source>
</evidence>
<reference evidence="2 3" key="1">
    <citation type="submission" date="2024-01" db="EMBL/GenBank/DDBJ databases">
        <title>The genomes of 5 underutilized Papilionoideae crops provide insights into root nodulation and disease resistance.</title>
        <authorList>
            <person name="Yuan L."/>
        </authorList>
    </citation>
    <scope>NUCLEOTIDE SEQUENCE [LARGE SCALE GENOMIC DNA]</scope>
    <source>
        <strain evidence="2">LY-2023</strain>
        <tissue evidence="2">Leaf</tissue>
    </source>
</reference>
<feature type="compositionally biased region" description="Polar residues" evidence="1">
    <location>
        <begin position="177"/>
        <end position="191"/>
    </location>
</feature>
<proteinExistence type="predicted"/>
<evidence type="ECO:0000313" key="2">
    <source>
        <dbReference type="EMBL" id="KAK7270633.1"/>
    </source>
</evidence>
<protein>
    <submittedName>
        <fullName evidence="2">Uncharacterized protein</fullName>
    </submittedName>
</protein>
<organism evidence="2 3">
    <name type="scientific">Clitoria ternatea</name>
    <name type="common">Butterfly pea</name>
    <dbReference type="NCBI Taxonomy" id="43366"/>
    <lineage>
        <taxon>Eukaryota</taxon>
        <taxon>Viridiplantae</taxon>
        <taxon>Streptophyta</taxon>
        <taxon>Embryophyta</taxon>
        <taxon>Tracheophyta</taxon>
        <taxon>Spermatophyta</taxon>
        <taxon>Magnoliopsida</taxon>
        <taxon>eudicotyledons</taxon>
        <taxon>Gunneridae</taxon>
        <taxon>Pentapetalae</taxon>
        <taxon>rosids</taxon>
        <taxon>fabids</taxon>
        <taxon>Fabales</taxon>
        <taxon>Fabaceae</taxon>
        <taxon>Papilionoideae</taxon>
        <taxon>50 kb inversion clade</taxon>
        <taxon>NPAAA clade</taxon>
        <taxon>indigoferoid/millettioid clade</taxon>
        <taxon>Phaseoleae</taxon>
        <taxon>Clitoria</taxon>
    </lineage>
</organism>
<dbReference type="EMBL" id="JAYKXN010000007">
    <property type="protein sequence ID" value="KAK7270633.1"/>
    <property type="molecule type" value="Genomic_DNA"/>
</dbReference>
<name>A0AAN9FF01_CLITE</name>
<sequence length="227" mass="26246">MLQIGISNCYHPFPDDHAFAHYLFMHDYKLTMLLRIVYPGGHIELHDRPVTAAEIMCRNPRCCVAYPYVFQQPWAVVEPDAVLMLGEKFYVVPISTIRKLQKLSPRNSPSPAREITISPSAYEIRETKLIKEEEDDVVHSTCCVFRNKSTAKQTSNHKQRPKNKRERFEIRPEVINLSPNVNHNKNDGNAQTRKRAQDLAGNRLRGSPKKAWSSEYWQPSLESITEE</sequence>
<feature type="compositionally biased region" description="Polar residues" evidence="1">
    <location>
        <begin position="215"/>
        <end position="227"/>
    </location>
</feature>
<dbReference type="Pfam" id="PF14009">
    <property type="entry name" value="PADRE"/>
    <property type="match status" value="1"/>
</dbReference>
<dbReference type="PANTHER" id="PTHR33052">
    <property type="entry name" value="DUF4228 DOMAIN PROTEIN-RELATED"/>
    <property type="match status" value="1"/>
</dbReference>
<comment type="caution">
    <text evidence="2">The sequence shown here is derived from an EMBL/GenBank/DDBJ whole genome shotgun (WGS) entry which is preliminary data.</text>
</comment>
<gene>
    <name evidence="2" type="ORF">RJT34_25939</name>
</gene>
<dbReference type="Proteomes" id="UP001359559">
    <property type="component" value="Unassembled WGS sequence"/>
</dbReference>
<keyword evidence="3" id="KW-1185">Reference proteome</keyword>
<feature type="region of interest" description="Disordered" evidence="1">
    <location>
        <begin position="150"/>
        <end position="227"/>
    </location>
</feature>
<dbReference type="AlphaFoldDB" id="A0AAN9FF01"/>